<accession>A0A170WDY5</accession>
<evidence type="ECO:0000256" key="1">
    <source>
        <dbReference type="SAM" id="MobiDB-lite"/>
    </source>
</evidence>
<sequence>MSVTTIVMSDTEARQNIENSDTSHKSINHEELTGRKLDESRLHYENGKCYYTDPSGERLEWNEEKQEWIRDSDISTKPNNDYILKD</sequence>
<protein>
    <submittedName>
        <fullName evidence="2">Hiv tat-specific factor 1-like protein</fullName>
    </submittedName>
</protein>
<proteinExistence type="predicted"/>
<feature type="region of interest" description="Disordered" evidence="1">
    <location>
        <begin position="1"/>
        <end position="30"/>
    </location>
</feature>
<feature type="non-terminal residue" evidence="2">
    <location>
        <position position="86"/>
    </location>
</feature>
<dbReference type="AlphaFoldDB" id="A0A170WDY5"/>
<name>A0A170WDY5_TRIIF</name>
<dbReference type="EMBL" id="GEMB01005815">
    <property type="protein sequence ID" value="JAR97508.1"/>
    <property type="molecule type" value="Transcribed_RNA"/>
</dbReference>
<evidence type="ECO:0000313" key="2">
    <source>
        <dbReference type="EMBL" id="JAR97508.1"/>
    </source>
</evidence>
<reference evidence="2" key="1">
    <citation type="submission" date="2016-04" db="EMBL/GenBank/DDBJ databases">
        <authorList>
            <person name="Calderon-Fernandez G.M.Sr."/>
        </authorList>
    </citation>
    <scope>NUCLEOTIDE SEQUENCE</scope>
    <source>
        <strain evidence="2">Int1</strain>
        <tissue evidence="2">Integument</tissue>
    </source>
</reference>
<feature type="compositionally biased region" description="Polar residues" evidence="1">
    <location>
        <begin position="1"/>
        <end position="10"/>
    </location>
</feature>
<organism evidence="2">
    <name type="scientific">Triatoma infestans</name>
    <name type="common">Assassin bug</name>
    <dbReference type="NCBI Taxonomy" id="30076"/>
    <lineage>
        <taxon>Eukaryota</taxon>
        <taxon>Metazoa</taxon>
        <taxon>Ecdysozoa</taxon>
        <taxon>Arthropoda</taxon>
        <taxon>Hexapoda</taxon>
        <taxon>Insecta</taxon>
        <taxon>Pterygota</taxon>
        <taxon>Neoptera</taxon>
        <taxon>Paraneoptera</taxon>
        <taxon>Hemiptera</taxon>
        <taxon>Heteroptera</taxon>
        <taxon>Panheteroptera</taxon>
        <taxon>Cimicomorpha</taxon>
        <taxon>Reduviidae</taxon>
        <taxon>Triatominae</taxon>
        <taxon>Triatoma</taxon>
    </lineage>
</organism>
<reference evidence="2" key="2">
    <citation type="journal article" date="2017" name="J. Med. Entomol.">
        <title>Transcriptome Analysis of the Triatoma infestans (Hemiptera: Reduviidae) Integument.</title>
        <authorList>
            <person name="Calderon-Fernandez G.M."/>
            <person name="Moriconi D.E."/>
            <person name="Dulbecco A.B."/>
            <person name="Juarez M.P."/>
        </authorList>
    </citation>
    <scope>NUCLEOTIDE SEQUENCE</scope>
    <source>
        <strain evidence="2">Int1</strain>
        <tissue evidence="2">Integument</tissue>
    </source>
</reference>
<feature type="compositionally biased region" description="Basic and acidic residues" evidence="1">
    <location>
        <begin position="11"/>
        <end position="30"/>
    </location>
</feature>